<name>A0A0D6EPV3_SPOSA</name>
<dbReference type="GO" id="GO:0031966">
    <property type="term" value="C:mitochondrial membrane"/>
    <property type="evidence" value="ECO:0007669"/>
    <property type="project" value="UniProtKB-SubCell"/>
</dbReference>
<gene>
    <name evidence="11" type="primary">SPOSA6832_03724</name>
</gene>
<evidence type="ECO:0000313" key="11">
    <source>
        <dbReference type="EMBL" id="CEQ41969.1"/>
    </source>
</evidence>
<keyword evidence="6" id="KW-1133">Transmembrane helix</keyword>
<keyword evidence="4 9" id="KW-0812">Transmembrane</keyword>
<dbReference type="GO" id="GO:0000064">
    <property type="term" value="F:L-ornithine transmembrane transporter activity"/>
    <property type="evidence" value="ECO:0007669"/>
    <property type="project" value="TreeGrafter"/>
</dbReference>
<reference evidence="12" key="1">
    <citation type="submission" date="2015-02" db="EMBL/GenBank/DDBJ databases">
        <authorList>
            <person name="Gon?alves P."/>
        </authorList>
    </citation>
    <scope>NUCLEOTIDE SEQUENCE [LARGE SCALE GENOMIC DNA]</scope>
</reference>
<dbReference type="AlphaFoldDB" id="A0A0D6EPV3"/>
<evidence type="ECO:0000313" key="12">
    <source>
        <dbReference type="Proteomes" id="UP000243876"/>
    </source>
</evidence>
<feature type="repeat" description="Solcar" evidence="9">
    <location>
        <begin position="108"/>
        <end position="187"/>
    </location>
</feature>
<evidence type="ECO:0000256" key="10">
    <source>
        <dbReference type="RuleBase" id="RU000488"/>
    </source>
</evidence>
<evidence type="ECO:0000256" key="4">
    <source>
        <dbReference type="ARBA" id="ARBA00022692"/>
    </source>
</evidence>
<evidence type="ECO:0000256" key="3">
    <source>
        <dbReference type="ARBA" id="ARBA00022448"/>
    </source>
</evidence>
<comment type="subcellular location">
    <subcellularLocation>
        <location evidence="1">Mitochondrion membrane</location>
        <topology evidence="1">Multi-pass membrane protein</topology>
    </subcellularLocation>
</comment>
<sequence>MSSSSYIAHDPIEEPVPAGAASTVVKELAAGTVAGWAQVMSSDAYRGAIDCAKQLVKNEGPLAFYKGTAMPLVGIGACVSLQFAGLQAAKRFFASRNVAHGRSDPDALSPGQFYLAGAFAGLGNSFASGPVEHTQQDGRYTGPLDAIRKIYRTDGLRGVYQGQGVTLAREAHGYGVYFAVYELLVAREIKSNGLRERGELSLGKSAVFGATAGWVMWMLNYPLDVLKSRIQTDAFPSSQQRRYPRGVRDAIPGLWAEGRFGAFWRGLGPTMIRSPFVNSATFVVFELTMRLLG</sequence>
<dbReference type="InterPro" id="IPR023395">
    <property type="entry name" value="MCP_dom_sf"/>
</dbReference>
<evidence type="ECO:0000256" key="7">
    <source>
        <dbReference type="ARBA" id="ARBA00023128"/>
    </source>
</evidence>
<dbReference type="Pfam" id="PF00153">
    <property type="entry name" value="Mito_carr"/>
    <property type="match status" value="3"/>
</dbReference>
<dbReference type="Proteomes" id="UP000243876">
    <property type="component" value="Unassembled WGS sequence"/>
</dbReference>
<keyword evidence="8 9" id="KW-0472">Membrane</keyword>
<dbReference type="PANTHER" id="PTHR45624">
    <property type="entry name" value="MITOCHONDRIAL BASIC AMINO ACIDS TRANSPORTER-RELATED"/>
    <property type="match status" value="1"/>
</dbReference>
<feature type="repeat" description="Solcar" evidence="9">
    <location>
        <begin position="22"/>
        <end position="92"/>
    </location>
</feature>
<keyword evidence="5" id="KW-0677">Repeat</keyword>
<evidence type="ECO:0000256" key="2">
    <source>
        <dbReference type="ARBA" id="ARBA00006375"/>
    </source>
</evidence>
<keyword evidence="3 10" id="KW-0813">Transport</keyword>
<accession>A0A0D6EPV3</accession>
<keyword evidence="7" id="KW-0496">Mitochondrion</keyword>
<dbReference type="EMBL" id="CENE01000019">
    <property type="protein sequence ID" value="CEQ41969.1"/>
    <property type="molecule type" value="Genomic_DNA"/>
</dbReference>
<dbReference type="OrthoDB" id="409586at2759"/>
<dbReference type="GO" id="GO:1990575">
    <property type="term" value="P:mitochondrial L-ornithine transmembrane transport"/>
    <property type="evidence" value="ECO:0007669"/>
    <property type="project" value="TreeGrafter"/>
</dbReference>
<dbReference type="InterPro" id="IPR050567">
    <property type="entry name" value="Mitochondrial_Carrier"/>
</dbReference>
<feature type="repeat" description="Solcar" evidence="9">
    <location>
        <begin position="200"/>
        <end position="291"/>
    </location>
</feature>
<dbReference type="PROSITE" id="PS50920">
    <property type="entry name" value="SOLCAR"/>
    <property type="match status" value="3"/>
</dbReference>
<dbReference type="SUPFAM" id="SSF103506">
    <property type="entry name" value="Mitochondrial carrier"/>
    <property type="match status" value="1"/>
</dbReference>
<evidence type="ECO:0000256" key="5">
    <source>
        <dbReference type="ARBA" id="ARBA00022737"/>
    </source>
</evidence>
<dbReference type="PANTHER" id="PTHR45624:SF12">
    <property type="entry name" value="MITOCHONDRIAL ORNITHINE TRANSPORTER 1"/>
    <property type="match status" value="1"/>
</dbReference>
<evidence type="ECO:0000256" key="6">
    <source>
        <dbReference type="ARBA" id="ARBA00022989"/>
    </source>
</evidence>
<dbReference type="InterPro" id="IPR018108">
    <property type="entry name" value="MCP_transmembrane"/>
</dbReference>
<evidence type="ECO:0000256" key="1">
    <source>
        <dbReference type="ARBA" id="ARBA00004225"/>
    </source>
</evidence>
<proteinExistence type="inferred from homology"/>
<dbReference type="Gene3D" id="1.50.40.10">
    <property type="entry name" value="Mitochondrial carrier domain"/>
    <property type="match status" value="2"/>
</dbReference>
<keyword evidence="12" id="KW-1185">Reference proteome</keyword>
<evidence type="ECO:0000256" key="8">
    <source>
        <dbReference type="ARBA" id="ARBA00023136"/>
    </source>
</evidence>
<comment type="similarity">
    <text evidence="2 10">Belongs to the mitochondrial carrier (TC 2.A.29) family.</text>
</comment>
<organism evidence="11 12">
    <name type="scientific">Sporidiobolus salmonicolor</name>
    <name type="common">Yeast-like fungus</name>
    <name type="synonym">Sporobolomyces salmonicolor</name>
    <dbReference type="NCBI Taxonomy" id="5005"/>
    <lineage>
        <taxon>Eukaryota</taxon>
        <taxon>Fungi</taxon>
        <taxon>Dikarya</taxon>
        <taxon>Basidiomycota</taxon>
        <taxon>Pucciniomycotina</taxon>
        <taxon>Microbotryomycetes</taxon>
        <taxon>Sporidiobolales</taxon>
        <taxon>Sporidiobolaceae</taxon>
        <taxon>Sporobolomyces</taxon>
    </lineage>
</organism>
<protein>
    <submittedName>
        <fullName evidence="11">SPOSA6832_03724-mRNA-1:cds</fullName>
    </submittedName>
</protein>
<evidence type="ECO:0000256" key="9">
    <source>
        <dbReference type="PROSITE-ProRule" id="PRU00282"/>
    </source>
</evidence>